<name>A0ABS8RYG0_DATST</name>
<dbReference type="PANTHER" id="PTHR34775:SF4">
    <property type="entry name" value="TRANSMEMBRANE PROTEIN"/>
    <property type="match status" value="1"/>
</dbReference>
<feature type="compositionally biased region" description="Basic residues" evidence="1">
    <location>
        <begin position="1"/>
        <end position="12"/>
    </location>
</feature>
<evidence type="ECO:0000313" key="3">
    <source>
        <dbReference type="Proteomes" id="UP000823775"/>
    </source>
</evidence>
<comment type="caution">
    <text evidence="2">The sequence shown here is derived from an EMBL/GenBank/DDBJ whole genome shotgun (WGS) entry which is preliminary data.</text>
</comment>
<dbReference type="EMBL" id="JACEIK010000176">
    <property type="protein sequence ID" value="MCD7451634.1"/>
    <property type="molecule type" value="Genomic_DNA"/>
</dbReference>
<reference evidence="2 3" key="1">
    <citation type="journal article" date="2021" name="BMC Genomics">
        <title>Datura genome reveals duplications of psychoactive alkaloid biosynthetic genes and high mutation rate following tissue culture.</title>
        <authorList>
            <person name="Rajewski A."/>
            <person name="Carter-House D."/>
            <person name="Stajich J."/>
            <person name="Litt A."/>
        </authorList>
    </citation>
    <scope>NUCLEOTIDE SEQUENCE [LARGE SCALE GENOMIC DNA]</scope>
    <source>
        <strain evidence="2">AR-01</strain>
    </source>
</reference>
<gene>
    <name evidence="2" type="ORF">HAX54_012896</name>
</gene>
<feature type="compositionally biased region" description="Polar residues" evidence="1">
    <location>
        <begin position="16"/>
        <end position="27"/>
    </location>
</feature>
<protein>
    <submittedName>
        <fullName evidence="2">Uncharacterized protein</fullName>
    </submittedName>
</protein>
<feature type="region of interest" description="Disordered" evidence="1">
    <location>
        <begin position="1"/>
        <end position="27"/>
    </location>
</feature>
<accession>A0ABS8RYG0</accession>
<proteinExistence type="predicted"/>
<evidence type="ECO:0000256" key="1">
    <source>
        <dbReference type="SAM" id="MobiDB-lite"/>
    </source>
</evidence>
<sequence>MEIKARRRRHRPLLTGKSSSSSTADQFNLQQSNQYYSQICRDLEAEKKKKESVEASKMVNNGGFWWNEPIDDMGIEELEEFMVALGEVKRKVTMRADELSMINGPSSLPSSSNSTLKIARFGAEDHILNEAIDYFSSSIFLQRFSYLLDTPHHQWRSLLTDLLPSLSARPVPPNPRISENTNSTARRSFSGNPFSRPSKVATQRGFNSLLPPRPAVIWARRCPTRKQEGLGSSSCRGLLPRLLNPLKEKSWWKETIPLGTSITLSDGKATFFSATSEEHNQNSEVGFEHNKTVKSLEGTENVMEPPKETVTVEGLPPVTKPHKRVTFLEVPSNCNNASEALSDTVTMDSGICNDEPLVSPAIAPLDADPSLPPYDPRTNYLSPRPQANYKPNPRIEVLLNKEKGLDVGEANVDGQLV</sequence>
<feature type="region of interest" description="Disordered" evidence="1">
    <location>
        <begin position="169"/>
        <end position="206"/>
    </location>
</feature>
<dbReference type="PANTHER" id="PTHR34775">
    <property type="entry name" value="TRANSMEMBRANE PROTEIN"/>
    <property type="match status" value="1"/>
</dbReference>
<feature type="compositionally biased region" description="Polar residues" evidence="1">
    <location>
        <begin position="177"/>
        <end position="206"/>
    </location>
</feature>
<dbReference type="Proteomes" id="UP000823775">
    <property type="component" value="Unassembled WGS sequence"/>
</dbReference>
<keyword evidence="3" id="KW-1185">Reference proteome</keyword>
<evidence type="ECO:0000313" key="2">
    <source>
        <dbReference type="EMBL" id="MCD7451634.1"/>
    </source>
</evidence>
<organism evidence="2 3">
    <name type="scientific">Datura stramonium</name>
    <name type="common">Jimsonweed</name>
    <name type="synonym">Common thornapple</name>
    <dbReference type="NCBI Taxonomy" id="4076"/>
    <lineage>
        <taxon>Eukaryota</taxon>
        <taxon>Viridiplantae</taxon>
        <taxon>Streptophyta</taxon>
        <taxon>Embryophyta</taxon>
        <taxon>Tracheophyta</taxon>
        <taxon>Spermatophyta</taxon>
        <taxon>Magnoliopsida</taxon>
        <taxon>eudicotyledons</taxon>
        <taxon>Gunneridae</taxon>
        <taxon>Pentapetalae</taxon>
        <taxon>asterids</taxon>
        <taxon>lamiids</taxon>
        <taxon>Solanales</taxon>
        <taxon>Solanaceae</taxon>
        <taxon>Solanoideae</taxon>
        <taxon>Datureae</taxon>
        <taxon>Datura</taxon>
    </lineage>
</organism>